<name>A0A495BDX8_VOGIN</name>
<dbReference type="RefSeq" id="WP_147424478.1">
    <property type="nucleotide sequence ID" value="NZ_RBID01000014.1"/>
</dbReference>
<gene>
    <name evidence="2" type="ORF">C8E02_1973</name>
</gene>
<sequence length="458" mass="51189">MIEPLADIEALALRCHSDSSKDYIAEAILSYRAGAYRAAIVGAWIAVVFDLVDKIRELALFGDPNAKSLETTHENILQELNNGSPEGLKRALEFERTILDSCHTKLQFFHKSQLSDLERLKEDRNRCAHPSFLNDGTPYRPSAEQARLHIRNAIVHVLSQPPVQGKAALDSLFTLIQSEYFPTDMDEAVLQLEKAGLRKPTDALIRSLVDQLVYAFIDSSHSLFRKNAVITAINAVHKLHTGIVEERLQKQINKITSSVADADFDWVVYLAAKLNSAFQLLDQASRHKVERHLAVAPAEVIFPSLNFLCRFADLHPIIEQRILRMSVAELAKIISHQKLSIWTKKRAIQILSESRSWNATNEIIASVIMPLLDYMDEKDIKEIITIPSKTGADMIGANGYGTFISHVRFRNIIPEQELNTTLISNKASYLTPPQPESNPESVAPPPPPPLSVTTPAES</sequence>
<organism evidence="2 3">
    <name type="scientific">Vogesella indigofera</name>
    <name type="common">Pseudomonas indigofera</name>
    <dbReference type="NCBI Taxonomy" id="45465"/>
    <lineage>
        <taxon>Bacteria</taxon>
        <taxon>Pseudomonadati</taxon>
        <taxon>Pseudomonadota</taxon>
        <taxon>Betaproteobacteria</taxon>
        <taxon>Neisseriales</taxon>
        <taxon>Chromobacteriaceae</taxon>
        <taxon>Vogesella</taxon>
    </lineage>
</organism>
<dbReference type="EMBL" id="RBID01000014">
    <property type="protein sequence ID" value="RKQ58997.1"/>
    <property type="molecule type" value="Genomic_DNA"/>
</dbReference>
<evidence type="ECO:0000313" key="2">
    <source>
        <dbReference type="EMBL" id="RKQ58997.1"/>
    </source>
</evidence>
<feature type="compositionally biased region" description="Pro residues" evidence="1">
    <location>
        <begin position="432"/>
        <end position="450"/>
    </location>
</feature>
<feature type="region of interest" description="Disordered" evidence="1">
    <location>
        <begin position="426"/>
        <end position="458"/>
    </location>
</feature>
<evidence type="ECO:0000313" key="3">
    <source>
        <dbReference type="Proteomes" id="UP000279384"/>
    </source>
</evidence>
<protein>
    <submittedName>
        <fullName evidence="2">Uncharacterized protein</fullName>
    </submittedName>
</protein>
<dbReference type="Proteomes" id="UP000279384">
    <property type="component" value="Unassembled WGS sequence"/>
</dbReference>
<evidence type="ECO:0000256" key="1">
    <source>
        <dbReference type="SAM" id="MobiDB-lite"/>
    </source>
</evidence>
<accession>A0A495BDX8</accession>
<reference evidence="2 3" key="1">
    <citation type="submission" date="2018-10" db="EMBL/GenBank/DDBJ databases">
        <title>Genomic Encyclopedia of Type Strains, Phase IV (KMG-IV): sequencing the most valuable type-strain genomes for metagenomic binning, comparative biology and taxonomic classification.</title>
        <authorList>
            <person name="Goeker M."/>
        </authorList>
    </citation>
    <scope>NUCLEOTIDE SEQUENCE [LARGE SCALE GENOMIC DNA]</scope>
    <source>
        <strain evidence="2 3">DSM 3303</strain>
    </source>
</reference>
<comment type="caution">
    <text evidence="2">The sequence shown here is derived from an EMBL/GenBank/DDBJ whole genome shotgun (WGS) entry which is preliminary data.</text>
</comment>
<proteinExistence type="predicted"/>
<dbReference type="AlphaFoldDB" id="A0A495BDX8"/>